<feature type="transmembrane region" description="Helical" evidence="10">
    <location>
        <begin position="312"/>
        <end position="331"/>
    </location>
</feature>
<comment type="subcellular location">
    <subcellularLocation>
        <location evidence="1">Membrane</location>
        <topology evidence="1">Multi-pass membrane protein</topology>
    </subcellularLocation>
</comment>
<dbReference type="GO" id="GO:0015386">
    <property type="term" value="F:potassium:proton antiporter activity"/>
    <property type="evidence" value="ECO:0007669"/>
    <property type="project" value="TreeGrafter"/>
</dbReference>
<evidence type="ECO:0000256" key="2">
    <source>
        <dbReference type="ARBA" id="ARBA00022448"/>
    </source>
</evidence>
<evidence type="ECO:0000256" key="6">
    <source>
        <dbReference type="ARBA" id="ARBA00023065"/>
    </source>
</evidence>
<evidence type="ECO:0000256" key="9">
    <source>
        <dbReference type="SAM" id="MobiDB-lite"/>
    </source>
</evidence>
<dbReference type="GO" id="GO:0051453">
    <property type="term" value="P:regulation of intracellular pH"/>
    <property type="evidence" value="ECO:0007669"/>
    <property type="project" value="TreeGrafter"/>
</dbReference>
<dbReference type="Proteomes" id="UP000013827">
    <property type="component" value="Unassembled WGS sequence"/>
</dbReference>
<dbReference type="RefSeq" id="XP_005785550.1">
    <property type="nucleotide sequence ID" value="XM_005785493.1"/>
</dbReference>
<feature type="transmembrane region" description="Helical" evidence="10">
    <location>
        <begin position="132"/>
        <end position="160"/>
    </location>
</feature>
<evidence type="ECO:0000256" key="7">
    <source>
        <dbReference type="ARBA" id="ARBA00023136"/>
    </source>
</evidence>
<dbReference type="HOGENOM" id="CLU_005912_11_3_1"/>
<feature type="transmembrane region" description="Helical" evidence="10">
    <location>
        <begin position="172"/>
        <end position="194"/>
    </location>
</feature>
<dbReference type="GO" id="GO:0005886">
    <property type="term" value="C:plasma membrane"/>
    <property type="evidence" value="ECO:0007669"/>
    <property type="project" value="TreeGrafter"/>
</dbReference>
<keyword evidence="7 10" id="KW-0472">Membrane</keyword>
<dbReference type="PaxDb" id="2903-EOD33121"/>
<dbReference type="GO" id="GO:0098719">
    <property type="term" value="P:sodium ion import across plasma membrane"/>
    <property type="evidence" value="ECO:0007669"/>
    <property type="project" value="TreeGrafter"/>
</dbReference>
<feature type="transmembrane region" description="Helical" evidence="10">
    <location>
        <begin position="286"/>
        <end position="306"/>
    </location>
</feature>
<dbReference type="InterPro" id="IPR004709">
    <property type="entry name" value="NaH_exchanger"/>
</dbReference>
<dbReference type="AlphaFoldDB" id="A0A0D3KBI6"/>
<evidence type="ECO:0000256" key="10">
    <source>
        <dbReference type="SAM" id="Phobius"/>
    </source>
</evidence>
<dbReference type="InterPro" id="IPR006153">
    <property type="entry name" value="Cation/H_exchanger_TM"/>
</dbReference>
<accession>A0A0D3KBI6</accession>
<feature type="transmembrane region" description="Helical" evidence="10">
    <location>
        <begin position="60"/>
        <end position="81"/>
    </location>
</feature>
<dbReference type="eggNOG" id="KOG1965">
    <property type="taxonomic scope" value="Eukaryota"/>
</dbReference>
<reference evidence="13" key="1">
    <citation type="journal article" date="2013" name="Nature">
        <title>Pan genome of the phytoplankton Emiliania underpins its global distribution.</title>
        <authorList>
            <person name="Read B.A."/>
            <person name="Kegel J."/>
            <person name="Klute M.J."/>
            <person name="Kuo A."/>
            <person name="Lefebvre S.C."/>
            <person name="Maumus F."/>
            <person name="Mayer C."/>
            <person name="Miller J."/>
            <person name="Monier A."/>
            <person name="Salamov A."/>
            <person name="Young J."/>
            <person name="Aguilar M."/>
            <person name="Claverie J.M."/>
            <person name="Frickenhaus S."/>
            <person name="Gonzalez K."/>
            <person name="Herman E.K."/>
            <person name="Lin Y.C."/>
            <person name="Napier J."/>
            <person name="Ogata H."/>
            <person name="Sarno A.F."/>
            <person name="Shmutz J."/>
            <person name="Schroeder D."/>
            <person name="de Vargas C."/>
            <person name="Verret F."/>
            <person name="von Dassow P."/>
            <person name="Valentin K."/>
            <person name="Van de Peer Y."/>
            <person name="Wheeler G."/>
            <person name="Dacks J.B."/>
            <person name="Delwiche C.F."/>
            <person name="Dyhrman S.T."/>
            <person name="Glockner G."/>
            <person name="John U."/>
            <person name="Richards T."/>
            <person name="Worden A.Z."/>
            <person name="Zhang X."/>
            <person name="Grigoriev I.V."/>
            <person name="Allen A.E."/>
            <person name="Bidle K."/>
            <person name="Borodovsky M."/>
            <person name="Bowler C."/>
            <person name="Brownlee C."/>
            <person name="Cock J.M."/>
            <person name="Elias M."/>
            <person name="Gladyshev V.N."/>
            <person name="Groth M."/>
            <person name="Guda C."/>
            <person name="Hadaegh A."/>
            <person name="Iglesias-Rodriguez M.D."/>
            <person name="Jenkins J."/>
            <person name="Jones B.M."/>
            <person name="Lawson T."/>
            <person name="Leese F."/>
            <person name="Lindquist E."/>
            <person name="Lobanov A."/>
            <person name="Lomsadze A."/>
            <person name="Malik S.B."/>
            <person name="Marsh M.E."/>
            <person name="Mackinder L."/>
            <person name="Mock T."/>
            <person name="Mueller-Roeber B."/>
            <person name="Pagarete A."/>
            <person name="Parker M."/>
            <person name="Probert I."/>
            <person name="Quesneville H."/>
            <person name="Raines C."/>
            <person name="Rensing S.A."/>
            <person name="Riano-Pachon D.M."/>
            <person name="Richier S."/>
            <person name="Rokitta S."/>
            <person name="Shiraiwa Y."/>
            <person name="Soanes D.M."/>
            <person name="van der Giezen M."/>
            <person name="Wahlund T.M."/>
            <person name="Williams B."/>
            <person name="Wilson W."/>
            <person name="Wolfe G."/>
            <person name="Wurch L.L."/>
        </authorList>
    </citation>
    <scope>NUCLEOTIDE SEQUENCE</scope>
</reference>
<dbReference type="OMA" id="WRTFDNS"/>
<evidence type="ECO:0000256" key="1">
    <source>
        <dbReference type="ARBA" id="ARBA00004141"/>
    </source>
</evidence>
<keyword evidence="5" id="KW-0915">Sodium</keyword>
<keyword evidence="3 10" id="KW-0812">Transmembrane</keyword>
<feature type="transmembrane region" description="Helical" evidence="10">
    <location>
        <begin position="343"/>
        <end position="365"/>
    </location>
</feature>
<evidence type="ECO:0000313" key="12">
    <source>
        <dbReference type="EnsemblProtists" id="EOD33121"/>
    </source>
</evidence>
<dbReference type="Gene3D" id="6.10.140.1330">
    <property type="match status" value="1"/>
</dbReference>
<keyword evidence="4 10" id="KW-1133">Transmembrane helix</keyword>
<evidence type="ECO:0000313" key="13">
    <source>
        <dbReference type="Proteomes" id="UP000013827"/>
    </source>
</evidence>
<feature type="transmembrane region" description="Helical" evidence="10">
    <location>
        <begin position="255"/>
        <end position="274"/>
    </location>
</feature>
<dbReference type="InterPro" id="IPR018422">
    <property type="entry name" value="Cation/H_exchanger_CPA1"/>
</dbReference>
<dbReference type="PRINTS" id="PR01084">
    <property type="entry name" value="NAHEXCHNGR"/>
</dbReference>
<dbReference type="GeneID" id="17278392"/>
<dbReference type="EnsemblProtists" id="EOD33121">
    <property type="protein sequence ID" value="EOD33121"/>
    <property type="gene ID" value="EMIHUDRAFT_434034"/>
</dbReference>
<feature type="transmembrane region" description="Helical" evidence="10">
    <location>
        <begin position="206"/>
        <end position="228"/>
    </location>
</feature>
<feature type="region of interest" description="Disordered" evidence="9">
    <location>
        <begin position="1"/>
        <end position="27"/>
    </location>
</feature>
<keyword evidence="8" id="KW-0739">Sodium transport</keyword>
<reference evidence="12" key="2">
    <citation type="submission" date="2024-10" db="UniProtKB">
        <authorList>
            <consortium name="EnsemblProtists"/>
        </authorList>
    </citation>
    <scope>IDENTIFICATION</scope>
</reference>
<dbReference type="KEGG" id="ehx:EMIHUDRAFT_434034"/>
<feature type="domain" description="Cation/H+ exchanger transmembrane" evidence="11">
    <location>
        <begin position="107"/>
        <end position="445"/>
    </location>
</feature>
<keyword evidence="2" id="KW-0813">Transport</keyword>
<evidence type="ECO:0000256" key="4">
    <source>
        <dbReference type="ARBA" id="ARBA00022989"/>
    </source>
</evidence>
<evidence type="ECO:0000259" key="11">
    <source>
        <dbReference type="Pfam" id="PF00999"/>
    </source>
</evidence>
<keyword evidence="6" id="KW-0406">Ion transport</keyword>
<evidence type="ECO:0000256" key="8">
    <source>
        <dbReference type="ARBA" id="ARBA00023201"/>
    </source>
</evidence>
<name>A0A0D3KBI6_EMIH1</name>
<proteinExistence type="predicted"/>
<evidence type="ECO:0000256" key="5">
    <source>
        <dbReference type="ARBA" id="ARBA00023053"/>
    </source>
</evidence>
<organism evidence="12 13">
    <name type="scientific">Emiliania huxleyi (strain CCMP1516)</name>
    <dbReference type="NCBI Taxonomy" id="280463"/>
    <lineage>
        <taxon>Eukaryota</taxon>
        <taxon>Haptista</taxon>
        <taxon>Haptophyta</taxon>
        <taxon>Prymnesiophyceae</taxon>
        <taxon>Isochrysidales</taxon>
        <taxon>Noelaerhabdaceae</taxon>
        <taxon>Emiliania</taxon>
    </lineage>
</organism>
<keyword evidence="13" id="KW-1185">Reference proteome</keyword>
<dbReference type="PANTHER" id="PTHR10110">
    <property type="entry name" value="SODIUM/HYDROGEN EXCHANGER"/>
    <property type="match status" value="1"/>
</dbReference>
<protein>
    <recommendedName>
        <fullName evidence="11">Cation/H+ exchanger transmembrane domain-containing protein</fullName>
    </recommendedName>
</protein>
<feature type="transmembrane region" description="Helical" evidence="10">
    <location>
        <begin position="101"/>
        <end position="120"/>
    </location>
</feature>
<dbReference type="PANTHER" id="PTHR10110:SF187">
    <property type="entry name" value="SODIUM_HYDROGEN EXCHANGER"/>
    <property type="match status" value="1"/>
</dbReference>
<dbReference type="Pfam" id="PF00999">
    <property type="entry name" value="Na_H_Exchanger"/>
    <property type="match status" value="1"/>
</dbReference>
<sequence length="445" mass="46866">MTPPPLYPPPPIVPPSPPSHPPSPPGPEATALDISLIVAVLLAALLLQQALKSTRIASQVVTGSGLCMLLGAGVNLLLFFFSQQSADLLPVAGQLSLDTEASGSLAHDVIYFGLLPPIIFEAGFHMRKRTFFANFFTIAGYAVGGTLIALLTTGSLVYLLSSASATSTRFTLAQAMVFGSLISSTDPVATLGILKHVRAAPLLHDLIFGESALNDALSIVLFNVFFAYTKSPLADQSDAGVARAIGWVLTDVLRALAGSVSLGLALALACAYLTRRLKALHGTPRAASHALELALLLGFALLAFTFSERCGVSGVMALFFCAVAMRHYTYYNLSKVAQHSASVLFTTLSEVSEASLAVLLGVAAVDYVVKGLQADDAPPAHTHGGIIQTFSIWDLPLLALGVPILLLARALNVFSISALANLGRPPHLRISLRMQVVMWFAGMRG</sequence>
<evidence type="ECO:0000256" key="3">
    <source>
        <dbReference type="ARBA" id="ARBA00022692"/>
    </source>
</evidence>
<dbReference type="GO" id="GO:0015385">
    <property type="term" value="F:sodium:proton antiporter activity"/>
    <property type="evidence" value="ECO:0007669"/>
    <property type="project" value="InterPro"/>
</dbReference>
<feature type="transmembrane region" description="Helical" evidence="10">
    <location>
        <begin position="29"/>
        <end position="48"/>
    </location>
</feature>